<evidence type="ECO:0000313" key="1">
    <source>
        <dbReference type="EMBL" id="VEL30114.1"/>
    </source>
</evidence>
<dbReference type="Proteomes" id="UP000784294">
    <property type="component" value="Unassembled WGS sequence"/>
</dbReference>
<keyword evidence="2" id="KW-1185">Reference proteome</keyword>
<dbReference type="EMBL" id="CAAALY010109530">
    <property type="protein sequence ID" value="VEL30114.1"/>
    <property type="molecule type" value="Genomic_DNA"/>
</dbReference>
<organism evidence="1 2">
    <name type="scientific">Protopolystoma xenopodis</name>
    <dbReference type="NCBI Taxonomy" id="117903"/>
    <lineage>
        <taxon>Eukaryota</taxon>
        <taxon>Metazoa</taxon>
        <taxon>Spiralia</taxon>
        <taxon>Lophotrochozoa</taxon>
        <taxon>Platyhelminthes</taxon>
        <taxon>Monogenea</taxon>
        <taxon>Polyopisthocotylea</taxon>
        <taxon>Polystomatidea</taxon>
        <taxon>Polystomatidae</taxon>
        <taxon>Protopolystoma</taxon>
    </lineage>
</organism>
<gene>
    <name evidence="1" type="ORF">PXEA_LOCUS23554</name>
</gene>
<sequence>MVPDSLSSPTLGLYETNGAPDVLADVDLQKISRDVESVSIRREAWRFEKLVAELYSHLAELRLADVGDPFVMSPSLPSKWYPNPAIIASPPACSTKQAFLIDTLFSRGSAFLN</sequence>
<proteinExistence type="predicted"/>
<reference evidence="1" key="1">
    <citation type="submission" date="2018-11" db="EMBL/GenBank/DDBJ databases">
        <authorList>
            <consortium name="Pathogen Informatics"/>
        </authorList>
    </citation>
    <scope>NUCLEOTIDE SEQUENCE</scope>
</reference>
<evidence type="ECO:0000313" key="2">
    <source>
        <dbReference type="Proteomes" id="UP000784294"/>
    </source>
</evidence>
<comment type="caution">
    <text evidence="1">The sequence shown here is derived from an EMBL/GenBank/DDBJ whole genome shotgun (WGS) entry which is preliminary data.</text>
</comment>
<accession>A0A448X7J9</accession>
<dbReference type="AlphaFoldDB" id="A0A448X7J9"/>
<name>A0A448X7J9_9PLAT</name>
<protein>
    <submittedName>
        <fullName evidence="1">Uncharacterized protein</fullName>
    </submittedName>
</protein>